<dbReference type="AlphaFoldDB" id="A0A1H1AMH4"/>
<evidence type="ECO:0000313" key="3">
    <source>
        <dbReference type="Proteomes" id="UP000198848"/>
    </source>
</evidence>
<dbReference type="RefSeq" id="WP_090377514.1">
    <property type="nucleotide sequence ID" value="NZ_FNLC01000001.1"/>
</dbReference>
<dbReference type="STRING" id="1095778.SAMN04489842_0742"/>
<feature type="region of interest" description="Disordered" evidence="1">
    <location>
        <begin position="274"/>
        <end position="299"/>
    </location>
</feature>
<dbReference type="Proteomes" id="UP000198848">
    <property type="component" value="Unassembled WGS sequence"/>
</dbReference>
<keyword evidence="3" id="KW-1185">Reference proteome</keyword>
<reference evidence="3" key="1">
    <citation type="submission" date="2016-10" db="EMBL/GenBank/DDBJ databases">
        <authorList>
            <person name="Varghese N."/>
            <person name="Submissions S."/>
        </authorList>
    </citation>
    <scope>NUCLEOTIDE SEQUENCE [LARGE SCALE GENOMIC DNA]</scope>
    <source>
        <strain evidence="3">DSM 24767</strain>
    </source>
</reference>
<gene>
    <name evidence="2" type="ORF">SAMN04489842_0742</name>
</gene>
<protein>
    <submittedName>
        <fullName evidence="2">Uncharacterized protein</fullName>
    </submittedName>
</protein>
<proteinExistence type="predicted"/>
<evidence type="ECO:0000256" key="1">
    <source>
        <dbReference type="SAM" id="MobiDB-lite"/>
    </source>
</evidence>
<accession>A0A1H1AMH4</accession>
<dbReference type="OrthoDB" id="350920at2157"/>
<name>A0A1H1AMH4_NATTX</name>
<organism evidence="2 3">
    <name type="scientific">Natronobacterium texcoconense</name>
    <dbReference type="NCBI Taxonomy" id="1095778"/>
    <lineage>
        <taxon>Archaea</taxon>
        <taxon>Methanobacteriati</taxon>
        <taxon>Methanobacteriota</taxon>
        <taxon>Stenosarchaea group</taxon>
        <taxon>Halobacteria</taxon>
        <taxon>Halobacteriales</taxon>
        <taxon>Natrialbaceae</taxon>
        <taxon>Natronobacterium</taxon>
    </lineage>
</organism>
<evidence type="ECO:0000313" key="2">
    <source>
        <dbReference type="EMBL" id="SDQ40792.1"/>
    </source>
</evidence>
<sequence>MFEEKSVEEQVSYLKACLPLNQFNNVVEGHSSYSEETVAELIEEGKRALRLQMQNGRDYWKYLKEDGQADIVSDDDLFQKSYRELAYYAVAMNNSGLETSPVPFEFTPGHEVTQLIEDEEHTEEQLKEKIIENGGDDIEAAFSTVGRNIWDVLGDHPEIRLAHFEDQDHIYLEFWMRAKTDREFHERKGEFIEFPVLRKIDCRVHLDDGLIEIRGRNERERDREQVLEYVEHLFGNTTAITVMEDDLDITDDTIRHFMDLPEFVTIPHASKAGTARSNWTSDSDVRDDSEYPDHRPHNHGNLVFNLDSVGRVSFQLSADNDSFRVFKHNITPQEHQQVVEFIWRNINAADN</sequence>
<dbReference type="EMBL" id="FNLC01000001">
    <property type="protein sequence ID" value="SDQ40792.1"/>
    <property type="molecule type" value="Genomic_DNA"/>
</dbReference>
<feature type="compositionally biased region" description="Basic and acidic residues" evidence="1">
    <location>
        <begin position="283"/>
        <end position="295"/>
    </location>
</feature>